<dbReference type="PANTHER" id="PTHR38776">
    <property type="entry name" value="MLTA-INTERACTING PROTEIN-RELATED"/>
    <property type="match status" value="1"/>
</dbReference>
<evidence type="ECO:0000256" key="2">
    <source>
        <dbReference type="ARBA" id="ARBA00005722"/>
    </source>
</evidence>
<dbReference type="Proteomes" id="UP000476332">
    <property type="component" value="Unassembled WGS sequence"/>
</dbReference>
<evidence type="ECO:0000313" key="8">
    <source>
        <dbReference type="Proteomes" id="UP000476332"/>
    </source>
</evidence>
<evidence type="ECO:0000256" key="3">
    <source>
        <dbReference type="ARBA" id="ARBA00022729"/>
    </source>
</evidence>
<sequence length="279" mass="29620">MNFRLCLLATTALVSVSTAALAADPGEYEPTIPEAPLMEAPPVASRIDLIFEIGVGGNVSPEYEGSDKYSVSPSPIVGFGYLRIPGLFDIGSTGPEEGGLSIGPAFEYTGERNADDFDALDGLNDVDATYEVGISVGYEWEFAEIYGEARYAFGGAEGVVGELGANAIYRPTPQLVLKAGPFATLASEDYTETYFGVTAAESANTGFRLDAYDPKGGFKSVGVSGSARYEFRQDWFLNADASYSKLVGDAADSPIVKAGDENQFTFGLGVSKRFTLDLF</sequence>
<evidence type="ECO:0000256" key="4">
    <source>
        <dbReference type="ARBA" id="ARBA00023136"/>
    </source>
</evidence>
<reference evidence="7 8" key="1">
    <citation type="submission" date="2020-01" db="EMBL/GenBank/DDBJ databases">
        <title>Genomes of bacteria type strains.</title>
        <authorList>
            <person name="Chen J."/>
            <person name="Zhu S."/>
            <person name="Chen J."/>
        </authorList>
    </citation>
    <scope>NUCLEOTIDE SEQUENCE [LARGE SCALE GENOMIC DNA]</scope>
    <source>
        <strain evidence="7 8">KCTC 52919</strain>
    </source>
</reference>
<dbReference type="Pfam" id="PF06629">
    <property type="entry name" value="MipA"/>
    <property type="match status" value="1"/>
</dbReference>
<keyword evidence="4" id="KW-0472">Membrane</keyword>
<keyword evidence="8" id="KW-1185">Reference proteome</keyword>
<comment type="similarity">
    <text evidence="2">Belongs to the MipA/OmpV family.</text>
</comment>
<dbReference type="RefSeq" id="WP_163046225.1">
    <property type="nucleotide sequence ID" value="NZ_JAAAMJ010000040.1"/>
</dbReference>
<name>A0A6L9MPB6_9HYPH</name>
<evidence type="ECO:0000256" key="1">
    <source>
        <dbReference type="ARBA" id="ARBA00004442"/>
    </source>
</evidence>
<evidence type="ECO:0000313" key="7">
    <source>
        <dbReference type="EMBL" id="NDV89380.1"/>
    </source>
</evidence>
<feature type="chain" id="PRO_5027043950" evidence="6">
    <location>
        <begin position="23"/>
        <end position="279"/>
    </location>
</feature>
<keyword evidence="3 6" id="KW-0732">Signal</keyword>
<feature type="signal peptide" evidence="6">
    <location>
        <begin position="1"/>
        <end position="22"/>
    </location>
</feature>
<organism evidence="7 8">
    <name type="scientific">Aurantimonas aggregata</name>
    <dbReference type="NCBI Taxonomy" id="2047720"/>
    <lineage>
        <taxon>Bacteria</taxon>
        <taxon>Pseudomonadati</taxon>
        <taxon>Pseudomonadota</taxon>
        <taxon>Alphaproteobacteria</taxon>
        <taxon>Hyphomicrobiales</taxon>
        <taxon>Aurantimonadaceae</taxon>
        <taxon>Aurantimonas</taxon>
    </lineage>
</organism>
<evidence type="ECO:0000256" key="6">
    <source>
        <dbReference type="SAM" id="SignalP"/>
    </source>
</evidence>
<keyword evidence="5" id="KW-0998">Cell outer membrane</keyword>
<gene>
    <name evidence="7" type="ORF">GTW51_22230</name>
</gene>
<proteinExistence type="inferred from homology"/>
<dbReference type="EMBL" id="JAAAMJ010000040">
    <property type="protein sequence ID" value="NDV89380.1"/>
    <property type="molecule type" value="Genomic_DNA"/>
</dbReference>
<evidence type="ECO:0000256" key="5">
    <source>
        <dbReference type="ARBA" id="ARBA00023237"/>
    </source>
</evidence>
<dbReference type="AlphaFoldDB" id="A0A6L9MPB6"/>
<comment type="caution">
    <text evidence="7">The sequence shown here is derived from an EMBL/GenBank/DDBJ whole genome shotgun (WGS) entry which is preliminary data.</text>
</comment>
<accession>A0A6L9MPB6</accession>
<comment type="subcellular location">
    <subcellularLocation>
        <location evidence="1">Cell outer membrane</location>
    </subcellularLocation>
</comment>
<dbReference type="PANTHER" id="PTHR38776:SF1">
    <property type="entry name" value="MLTA-INTERACTING PROTEIN-RELATED"/>
    <property type="match status" value="1"/>
</dbReference>
<protein>
    <submittedName>
        <fullName evidence="7">MipA/OmpV family protein</fullName>
    </submittedName>
</protein>
<dbReference type="GO" id="GO:0009279">
    <property type="term" value="C:cell outer membrane"/>
    <property type="evidence" value="ECO:0007669"/>
    <property type="project" value="UniProtKB-SubCell"/>
</dbReference>
<dbReference type="InterPro" id="IPR010583">
    <property type="entry name" value="MipA"/>
</dbReference>